<accession>A0A1G9WE76</accession>
<dbReference type="SUPFAM" id="SSF48452">
    <property type="entry name" value="TPR-like"/>
    <property type="match status" value="3"/>
</dbReference>
<dbReference type="InterPro" id="IPR019734">
    <property type="entry name" value="TPR_rpt"/>
</dbReference>
<gene>
    <name evidence="8" type="ORF">SAMN04488514_11564</name>
</gene>
<dbReference type="InterPro" id="IPR050482">
    <property type="entry name" value="Sensor_HK_TwoCompSys"/>
</dbReference>
<dbReference type="SMART" id="SM00387">
    <property type="entry name" value="HATPase_c"/>
    <property type="match status" value="1"/>
</dbReference>
<dbReference type="Gene3D" id="1.25.40.10">
    <property type="entry name" value="Tetratricopeptide repeat domain"/>
    <property type="match status" value="3"/>
</dbReference>
<keyword evidence="9" id="KW-1185">Reference proteome</keyword>
<dbReference type="RefSeq" id="WP_089894464.1">
    <property type="nucleotide sequence ID" value="NZ_FNGV01000015.1"/>
</dbReference>
<feature type="transmembrane region" description="Helical" evidence="5">
    <location>
        <begin position="429"/>
        <end position="448"/>
    </location>
</feature>
<dbReference type="SUPFAM" id="SSF55874">
    <property type="entry name" value="ATPase domain of HSP90 chaperone/DNA topoisomerase II/histidine kinase"/>
    <property type="match status" value="1"/>
</dbReference>
<dbReference type="GO" id="GO:0000160">
    <property type="term" value="P:phosphorelay signal transduction system"/>
    <property type="evidence" value="ECO:0007669"/>
    <property type="project" value="UniProtKB-KW"/>
</dbReference>
<evidence type="ECO:0000256" key="3">
    <source>
        <dbReference type="ARBA" id="ARBA00023012"/>
    </source>
</evidence>
<sequence length="667" mass="76422">MRKLQIHVFLIFFLCNLNINAQITDGLSEIDVLMEQGDSLLRDNHKEQAFDNYQQALALAAVIDDTMALADLHKKIGVYHYLKKEFERAEESYRKSLQLDSTTKTAADTYYNLYLLKRKLPKQGNILPYLEKSIALYQNLEYDASTYNAYLSAGTVYKNNQLYDKALELLLLAHTGFSDLNDSRQLAKVSSAIGNIHNHLKNYDQALDFHKQALELGNLNNGEDEKSSYYNNLAIVYKNLGQQDSAIVYYTQALNLLESDNVNYGKILYNLANLYKSKGRNDLARENFELSIYYKKKKNDTAAVMYSYNGMADLRLIQGNLKSAKVYLDSVASFLPHISNQLVLLDYYKNQVTYQRRVGAYRLASDYQKRYSELFENVYDLERTEIIQTMQSRFAYEKKVNENLQLSLANQNNLLLLEQQRGNLLNKNWMLAFLGLVVLLLTISYYVYAQKQKAKEQALKIEKLEAIYQGQETIKKRIARDLHDIVAANFNGLRLKVLAMPRASDQNVLAENIASDIEVVNDQVRKVSHRLFPLEMMAKGRPFTAIIKSQLAEFQLYRKIEVQLEQELPPVLNDLDFEVQNHIYSILLEVLHNVAKHAQATQLDIDCEVIGNKILQFRIKDNGMGLDDSAKNGIGLLNIKQRAELLGGHSSIQKVNGGTEVKFSFPI</sequence>
<feature type="repeat" description="TPR" evidence="4">
    <location>
        <begin position="187"/>
        <end position="220"/>
    </location>
</feature>
<feature type="chain" id="PRO_5011438592" evidence="6">
    <location>
        <begin position="22"/>
        <end position="667"/>
    </location>
</feature>
<feature type="repeat" description="TPR" evidence="4">
    <location>
        <begin position="227"/>
        <end position="260"/>
    </location>
</feature>
<dbReference type="OrthoDB" id="1397473at2"/>
<dbReference type="Proteomes" id="UP000199440">
    <property type="component" value="Unassembled WGS sequence"/>
</dbReference>
<dbReference type="STRING" id="192904.SAMN04488514_11564"/>
<keyword evidence="5" id="KW-1133">Transmembrane helix</keyword>
<keyword evidence="5" id="KW-0812">Transmembrane</keyword>
<dbReference type="CDD" id="cd16917">
    <property type="entry name" value="HATPase_UhpB-NarQ-NarX-like"/>
    <property type="match status" value="1"/>
</dbReference>
<dbReference type="PANTHER" id="PTHR24421">
    <property type="entry name" value="NITRATE/NITRITE SENSOR PROTEIN NARX-RELATED"/>
    <property type="match status" value="1"/>
</dbReference>
<keyword evidence="2" id="KW-0418">Kinase</keyword>
<dbReference type="AlphaFoldDB" id="A0A1G9WE76"/>
<dbReference type="Gene3D" id="1.20.5.1930">
    <property type="match status" value="1"/>
</dbReference>
<organism evidence="8 9">
    <name type="scientific">Kriegella aquimaris</name>
    <dbReference type="NCBI Taxonomy" id="192904"/>
    <lineage>
        <taxon>Bacteria</taxon>
        <taxon>Pseudomonadati</taxon>
        <taxon>Bacteroidota</taxon>
        <taxon>Flavobacteriia</taxon>
        <taxon>Flavobacteriales</taxon>
        <taxon>Flavobacteriaceae</taxon>
        <taxon>Kriegella</taxon>
    </lineage>
</organism>
<evidence type="ECO:0000259" key="7">
    <source>
        <dbReference type="SMART" id="SM00387"/>
    </source>
</evidence>
<feature type="domain" description="Histidine kinase/HSP90-like ATPase" evidence="7">
    <location>
        <begin position="578"/>
        <end position="667"/>
    </location>
</feature>
<keyword evidence="5" id="KW-0472">Membrane</keyword>
<reference evidence="8 9" key="1">
    <citation type="submission" date="2016-10" db="EMBL/GenBank/DDBJ databases">
        <authorList>
            <person name="de Groot N.N."/>
        </authorList>
    </citation>
    <scope>NUCLEOTIDE SEQUENCE [LARGE SCALE GENOMIC DNA]</scope>
    <source>
        <strain evidence="8 9">DSM 19886</strain>
    </source>
</reference>
<dbReference type="InterPro" id="IPR036890">
    <property type="entry name" value="HATPase_C_sf"/>
</dbReference>
<keyword evidence="4" id="KW-0802">TPR repeat</keyword>
<dbReference type="InterPro" id="IPR011990">
    <property type="entry name" value="TPR-like_helical_dom_sf"/>
</dbReference>
<proteinExistence type="predicted"/>
<evidence type="ECO:0000256" key="1">
    <source>
        <dbReference type="ARBA" id="ARBA00022679"/>
    </source>
</evidence>
<keyword evidence="6" id="KW-0732">Signal</keyword>
<dbReference type="Pfam" id="PF13424">
    <property type="entry name" value="TPR_12"/>
    <property type="match status" value="1"/>
</dbReference>
<dbReference type="Pfam" id="PF02518">
    <property type="entry name" value="HATPase_c"/>
    <property type="match status" value="1"/>
</dbReference>
<dbReference type="InterPro" id="IPR003594">
    <property type="entry name" value="HATPase_dom"/>
</dbReference>
<evidence type="ECO:0000313" key="9">
    <source>
        <dbReference type="Proteomes" id="UP000199440"/>
    </source>
</evidence>
<dbReference type="SMART" id="SM00028">
    <property type="entry name" value="TPR"/>
    <property type="match status" value="7"/>
</dbReference>
<feature type="signal peptide" evidence="6">
    <location>
        <begin position="1"/>
        <end position="21"/>
    </location>
</feature>
<dbReference type="EMBL" id="FNGV01000015">
    <property type="protein sequence ID" value="SDM82551.1"/>
    <property type="molecule type" value="Genomic_DNA"/>
</dbReference>
<keyword evidence="1" id="KW-0808">Transferase</keyword>
<keyword evidence="3" id="KW-0902">Two-component regulatory system</keyword>
<name>A0A1G9WE76_9FLAO</name>
<protein>
    <submittedName>
        <fullName evidence="8">Tetratricopeptide repeat-containing protein</fullName>
    </submittedName>
</protein>
<evidence type="ECO:0000313" key="8">
    <source>
        <dbReference type="EMBL" id="SDM82551.1"/>
    </source>
</evidence>
<dbReference type="Pfam" id="PF13181">
    <property type="entry name" value="TPR_8"/>
    <property type="match status" value="1"/>
</dbReference>
<dbReference type="GO" id="GO:0016301">
    <property type="term" value="F:kinase activity"/>
    <property type="evidence" value="ECO:0007669"/>
    <property type="project" value="UniProtKB-KW"/>
</dbReference>
<evidence type="ECO:0000256" key="5">
    <source>
        <dbReference type="SAM" id="Phobius"/>
    </source>
</evidence>
<dbReference type="Gene3D" id="3.30.565.10">
    <property type="entry name" value="Histidine kinase-like ATPase, C-terminal domain"/>
    <property type="match status" value="1"/>
</dbReference>
<evidence type="ECO:0000256" key="4">
    <source>
        <dbReference type="PROSITE-ProRule" id="PRU00339"/>
    </source>
</evidence>
<evidence type="ECO:0000256" key="2">
    <source>
        <dbReference type="ARBA" id="ARBA00022777"/>
    </source>
</evidence>
<dbReference type="PROSITE" id="PS50005">
    <property type="entry name" value="TPR"/>
    <property type="match status" value="3"/>
</dbReference>
<feature type="repeat" description="TPR" evidence="4">
    <location>
        <begin position="70"/>
        <end position="103"/>
    </location>
</feature>
<evidence type="ECO:0000256" key="6">
    <source>
        <dbReference type="SAM" id="SignalP"/>
    </source>
</evidence>